<dbReference type="EMBL" id="JACIDW010000007">
    <property type="protein sequence ID" value="MBB3964988.1"/>
    <property type="molecule type" value="Genomic_DNA"/>
</dbReference>
<dbReference type="AlphaFoldDB" id="A0A7W6GAV8"/>
<keyword evidence="2" id="KW-1185">Reference proteome</keyword>
<organism evidence="1 2">
    <name type="scientific">Rhizobium metallidurans</name>
    <dbReference type="NCBI Taxonomy" id="1265931"/>
    <lineage>
        <taxon>Bacteria</taxon>
        <taxon>Pseudomonadati</taxon>
        <taxon>Pseudomonadota</taxon>
        <taxon>Alphaproteobacteria</taxon>
        <taxon>Hyphomicrobiales</taxon>
        <taxon>Rhizobiaceae</taxon>
        <taxon>Rhizobium/Agrobacterium group</taxon>
        <taxon>Rhizobium</taxon>
    </lineage>
</organism>
<reference evidence="1 2" key="1">
    <citation type="submission" date="2020-08" db="EMBL/GenBank/DDBJ databases">
        <title>Genomic Encyclopedia of Type Strains, Phase IV (KMG-IV): sequencing the most valuable type-strain genomes for metagenomic binning, comparative biology and taxonomic classification.</title>
        <authorList>
            <person name="Goeker M."/>
        </authorList>
    </citation>
    <scope>NUCLEOTIDE SEQUENCE [LARGE SCALE GENOMIC DNA]</scope>
    <source>
        <strain evidence="1 2">DSM 26575</strain>
    </source>
</reference>
<dbReference type="RefSeq" id="WP_183900587.1">
    <property type="nucleotide sequence ID" value="NZ_JACIDW010000007.1"/>
</dbReference>
<name>A0A7W6GAV8_9HYPH</name>
<evidence type="ECO:0008006" key="3">
    <source>
        <dbReference type="Google" id="ProtNLM"/>
    </source>
</evidence>
<proteinExistence type="predicted"/>
<accession>A0A7W6GAV8</accession>
<dbReference type="Proteomes" id="UP000582090">
    <property type="component" value="Unassembled WGS sequence"/>
</dbReference>
<evidence type="ECO:0000313" key="2">
    <source>
        <dbReference type="Proteomes" id="UP000582090"/>
    </source>
</evidence>
<protein>
    <recommendedName>
        <fullName evidence="3">DUF2793 domain-containing protein</fullName>
    </recommendedName>
</protein>
<gene>
    <name evidence="1" type="ORF">GGQ67_002655</name>
</gene>
<sequence length="349" mass="36247">MSDQTNNLALPYILPSQAQKHVPHNEALRRLDTVVQLAILGERQSPPETAPGTPAEGDRYLVGADPQGEWLGRQGLVSVWQDGAWAYQSPNPGWRAFFLDTRQLRAFDGTNWNAISLDADGSLPMIGVNAAADAVNRLAVASEASLFSHEGQGHQLKINKADSSQTGTLLFQTGWSGRAEMGLAGSDAFSIKVSGNGDDWSTALIVSPDGLVRTPSRPIVRASPAAGTSSPPSAGRTGFTDIHVEQGGFELGAAVPSGTGARLIVPADGLYLLSLSSSTLTSAGHGVAIEVNGTTVVANAGGPASASPARQTATTIVSLNRGDWLALLHSGAAQYEFGAAKTELCAVML</sequence>
<evidence type="ECO:0000313" key="1">
    <source>
        <dbReference type="EMBL" id="MBB3964988.1"/>
    </source>
</evidence>
<dbReference type="InterPro" id="IPR021251">
    <property type="entry name" value="DUF2793"/>
</dbReference>
<dbReference type="Pfam" id="PF10983">
    <property type="entry name" value="DUF2793"/>
    <property type="match status" value="1"/>
</dbReference>
<comment type="caution">
    <text evidence="1">The sequence shown here is derived from an EMBL/GenBank/DDBJ whole genome shotgun (WGS) entry which is preliminary data.</text>
</comment>